<organism evidence="7 8">
    <name type="scientific">Clostridium hominis</name>
    <dbReference type="NCBI Taxonomy" id="2763036"/>
    <lineage>
        <taxon>Bacteria</taxon>
        <taxon>Bacillati</taxon>
        <taxon>Bacillota</taxon>
        <taxon>Clostridia</taxon>
        <taxon>Eubacteriales</taxon>
        <taxon>Clostridiaceae</taxon>
        <taxon>Clostridium</taxon>
    </lineage>
</organism>
<dbReference type="EMBL" id="JACOOO010000016">
    <property type="protein sequence ID" value="MBC5628952.1"/>
    <property type="molecule type" value="Genomic_DNA"/>
</dbReference>
<keyword evidence="3" id="KW-0663">Pyridoxal phosphate</keyword>
<dbReference type="Gene3D" id="3.90.1150.10">
    <property type="entry name" value="Aspartate Aminotransferase, domain 1"/>
    <property type="match status" value="1"/>
</dbReference>
<evidence type="ECO:0000256" key="3">
    <source>
        <dbReference type="ARBA" id="ARBA00022898"/>
    </source>
</evidence>
<dbReference type="InterPro" id="IPR020578">
    <property type="entry name" value="Aminotrans_V_PyrdxlP_BS"/>
</dbReference>
<evidence type="ECO:0000256" key="5">
    <source>
        <dbReference type="RuleBase" id="RU004504"/>
    </source>
</evidence>
<feature type="domain" description="Aminotransferase class V" evidence="6">
    <location>
        <begin position="31"/>
        <end position="418"/>
    </location>
</feature>
<evidence type="ECO:0000259" key="6">
    <source>
        <dbReference type="Pfam" id="PF00266"/>
    </source>
</evidence>
<comment type="cofactor">
    <cofactor evidence="1 5">
        <name>pyridoxal 5'-phosphate</name>
        <dbReference type="ChEBI" id="CHEBI:597326"/>
    </cofactor>
</comment>
<dbReference type="SUPFAM" id="SSF53383">
    <property type="entry name" value="PLP-dependent transferases"/>
    <property type="match status" value="1"/>
</dbReference>
<evidence type="ECO:0000313" key="8">
    <source>
        <dbReference type="Proteomes" id="UP000596929"/>
    </source>
</evidence>
<comment type="caution">
    <text evidence="7">The sequence shown here is derived from an EMBL/GenBank/DDBJ whole genome shotgun (WGS) entry which is preliminary data.</text>
</comment>
<dbReference type="PROSITE" id="PS00595">
    <property type="entry name" value="AA_TRANSFER_CLASS_5"/>
    <property type="match status" value="1"/>
</dbReference>
<accession>A0ABR7DC19</accession>
<gene>
    <name evidence="7" type="ORF">H8S20_08610</name>
</gene>
<dbReference type="Proteomes" id="UP000596929">
    <property type="component" value="Unassembled WGS sequence"/>
</dbReference>
<evidence type="ECO:0000313" key="7">
    <source>
        <dbReference type="EMBL" id="MBC5628952.1"/>
    </source>
</evidence>
<evidence type="ECO:0000256" key="2">
    <source>
        <dbReference type="ARBA" id="ARBA00010447"/>
    </source>
</evidence>
<dbReference type="RefSeq" id="WP_032117657.1">
    <property type="nucleotide sequence ID" value="NZ_JACOOO010000016.1"/>
</dbReference>
<keyword evidence="7" id="KW-0808">Transferase</keyword>
<dbReference type="InterPro" id="IPR000192">
    <property type="entry name" value="Aminotrans_V_dom"/>
</dbReference>
<sequence length="434" mass="49161">MHKASMEKIRDLFVGIDRKVTVEGRGKIVPINFDNAATTPAFKRVLKRVIECSEMYGSIARGDGQKSQFCSDTYEECRKYIMNYFNAPQDLYTAIFTDNTTMGINRLSNILIKDRDDVVITTRMEHHSNDLPWRGKCNLKYLEVDDNGRVKIDDLEEMLIKYCGKVKYVTISGASNVTGYLNDIRRAARLAHKYGAHIIVDGAQLVAHKKISMLGVKSDENIDYLVFSAHKMYAPFGSGAIIGLKKTFNYYPPDILGGGIVYMVRDDGQVYLDTPEKNEPGTPNFFGAVAMAQAIKDMETIGFRTIEENEKNIFSRLLQGMKSIDNIRLYGDCKNIDDRLGIMVFNIDGMSYEEVGERLANIRGIAVRQGGFCAHPYTRRLLGINDKDLDEYIGKNGIPGMVRVSLGIYNTEKEVDIFLDTIEYICRRYLPKNK</sequence>
<evidence type="ECO:0000256" key="4">
    <source>
        <dbReference type="ARBA" id="ARBA00050776"/>
    </source>
</evidence>
<comment type="catalytic activity">
    <reaction evidence="4">
        <text>(sulfur carrier)-H + L-cysteine = (sulfur carrier)-SH + L-alanine</text>
        <dbReference type="Rhea" id="RHEA:43892"/>
        <dbReference type="Rhea" id="RHEA-COMP:14737"/>
        <dbReference type="Rhea" id="RHEA-COMP:14739"/>
        <dbReference type="ChEBI" id="CHEBI:29917"/>
        <dbReference type="ChEBI" id="CHEBI:35235"/>
        <dbReference type="ChEBI" id="CHEBI:57972"/>
        <dbReference type="ChEBI" id="CHEBI:64428"/>
        <dbReference type="EC" id="2.8.1.7"/>
    </reaction>
</comment>
<dbReference type="InterPro" id="IPR015424">
    <property type="entry name" value="PyrdxlP-dep_Trfase"/>
</dbReference>
<dbReference type="Gene3D" id="3.40.640.10">
    <property type="entry name" value="Type I PLP-dependent aspartate aminotransferase-like (Major domain)"/>
    <property type="match status" value="1"/>
</dbReference>
<keyword evidence="7" id="KW-0032">Aminotransferase</keyword>
<evidence type="ECO:0000256" key="1">
    <source>
        <dbReference type="ARBA" id="ARBA00001933"/>
    </source>
</evidence>
<comment type="similarity">
    <text evidence="2">Belongs to the class-V pyridoxal-phosphate-dependent aminotransferase family. Csd subfamily.</text>
</comment>
<dbReference type="PANTHER" id="PTHR43586:SF8">
    <property type="entry name" value="CYSTEINE DESULFURASE 1, CHLOROPLASTIC"/>
    <property type="match status" value="1"/>
</dbReference>
<dbReference type="PANTHER" id="PTHR43586">
    <property type="entry name" value="CYSTEINE DESULFURASE"/>
    <property type="match status" value="1"/>
</dbReference>
<keyword evidence="8" id="KW-1185">Reference proteome</keyword>
<proteinExistence type="inferred from homology"/>
<dbReference type="GO" id="GO:0008483">
    <property type="term" value="F:transaminase activity"/>
    <property type="evidence" value="ECO:0007669"/>
    <property type="project" value="UniProtKB-KW"/>
</dbReference>
<reference evidence="7 8" key="1">
    <citation type="submission" date="2020-08" db="EMBL/GenBank/DDBJ databases">
        <title>Genome public.</title>
        <authorList>
            <person name="Liu C."/>
            <person name="Sun Q."/>
        </authorList>
    </citation>
    <scope>NUCLEOTIDE SEQUENCE [LARGE SCALE GENOMIC DNA]</scope>
    <source>
        <strain evidence="7 8">NSJ-6</strain>
    </source>
</reference>
<protein>
    <submittedName>
        <fullName evidence="7">Aminotransferase class V-fold PLP-dependent enzyme</fullName>
    </submittedName>
</protein>
<dbReference type="Pfam" id="PF00266">
    <property type="entry name" value="Aminotran_5"/>
    <property type="match status" value="1"/>
</dbReference>
<dbReference type="InterPro" id="IPR015422">
    <property type="entry name" value="PyrdxlP-dep_Trfase_small"/>
</dbReference>
<name>A0ABR7DC19_9CLOT</name>
<dbReference type="InterPro" id="IPR015421">
    <property type="entry name" value="PyrdxlP-dep_Trfase_major"/>
</dbReference>